<evidence type="ECO:0000256" key="5">
    <source>
        <dbReference type="SAM" id="Phobius"/>
    </source>
</evidence>
<dbReference type="InterPro" id="IPR029044">
    <property type="entry name" value="Nucleotide-diphossugar_trans"/>
</dbReference>
<keyword evidence="5" id="KW-0472">Membrane</keyword>
<keyword evidence="7" id="KW-1185">Reference proteome</keyword>
<dbReference type="Gene3D" id="3.90.550.10">
    <property type="entry name" value="Spore Coat Polysaccharide Biosynthesis Protein SpsA, Chain A"/>
    <property type="match status" value="1"/>
</dbReference>
<keyword evidence="5" id="KW-1133">Transmembrane helix</keyword>
<dbReference type="PANTHER" id="PTHR43630">
    <property type="entry name" value="POLY-BETA-1,6-N-ACETYL-D-GLUCOSAMINE SYNTHASE"/>
    <property type="match status" value="1"/>
</dbReference>
<organism evidence="6 7">
    <name type="scientific">Streptomyces tsukubensis (strain DSM 42081 / NBRC 108919 / NRRL 18488 / 9993)</name>
    <dbReference type="NCBI Taxonomy" id="1114943"/>
    <lineage>
        <taxon>Bacteria</taxon>
        <taxon>Bacillati</taxon>
        <taxon>Actinomycetota</taxon>
        <taxon>Actinomycetes</taxon>
        <taxon>Kitasatosporales</taxon>
        <taxon>Streptomycetaceae</taxon>
        <taxon>Streptomyces</taxon>
    </lineage>
</organism>
<evidence type="ECO:0000313" key="7">
    <source>
        <dbReference type="Proteomes" id="UP000005940"/>
    </source>
</evidence>
<accession>A0A7G3UBQ5</accession>
<dbReference type="RefSeq" id="WP_040914635.1">
    <property type="nucleotide sequence ID" value="NZ_CP029159.1"/>
</dbReference>
<dbReference type="SUPFAM" id="SSF53448">
    <property type="entry name" value="Nucleotide-diphospho-sugar transferases"/>
    <property type="match status" value="1"/>
</dbReference>
<evidence type="ECO:0000256" key="1">
    <source>
        <dbReference type="ARBA" id="ARBA00006739"/>
    </source>
</evidence>
<feature type="transmembrane region" description="Helical" evidence="5">
    <location>
        <begin position="372"/>
        <end position="392"/>
    </location>
</feature>
<evidence type="ECO:0000313" key="6">
    <source>
        <dbReference type="EMBL" id="QKM67827.1"/>
    </source>
</evidence>
<evidence type="ECO:0000256" key="3">
    <source>
        <dbReference type="ARBA" id="ARBA00022679"/>
    </source>
</evidence>
<feature type="region of interest" description="Disordered" evidence="4">
    <location>
        <begin position="411"/>
        <end position="454"/>
    </location>
</feature>
<comment type="similarity">
    <text evidence="1">Belongs to the glycosyltransferase 2 family.</text>
</comment>
<dbReference type="GO" id="GO:0016757">
    <property type="term" value="F:glycosyltransferase activity"/>
    <property type="evidence" value="ECO:0007669"/>
    <property type="project" value="UniProtKB-KW"/>
</dbReference>
<dbReference type="Pfam" id="PF13641">
    <property type="entry name" value="Glyco_tranf_2_3"/>
    <property type="match status" value="1"/>
</dbReference>
<evidence type="ECO:0000256" key="4">
    <source>
        <dbReference type="SAM" id="MobiDB-lite"/>
    </source>
</evidence>
<sequence length="454" mass="50861">MLLSVFVVAISLALFGMAVFTLWWQMHAWRTPETLAATSFDRPDGDSGLAFSLLLPARHEQAVLEHTIQRLLESSHTNYEIIVIVGHDDPETAAVAERAAARDPLRVRVITDTHEKKNKPKALNTALPHCRGDVVGVFDAEDQVHPELLAHVDHAFTTTGADVVQGGVQLINFHSSWYSLRNCLEYFFWFRSRLHLHAEKGFIPLGGNTVFVRTEVLREADGWDPECLAEDCDLGVRLSSVGKKVVVAYDSDMVTREETPDTLMSLLKQRTRWNQGFLQVYRKKDWKQLPGRGRRMLARYTLMTPFLQAFSGVIIPLNVGIALFFDVPVGAAMVTFLPAITAVVTFIFELVGLHDFGKQYGLRVRFVHYLKLIVGGPFYQILLAGAALRAVWREQRGRNEWELTSHIGAHLQDGRTSDGPTADDRPSDGRISGDRAAVLSTAADRADIREDAHR</sequence>
<keyword evidence="3 6" id="KW-0808">Transferase</keyword>
<dbReference type="AlphaFoldDB" id="A0A7G3UBQ5"/>
<keyword evidence="2" id="KW-0328">Glycosyltransferase</keyword>
<keyword evidence="5" id="KW-0812">Transmembrane</keyword>
<proteinExistence type="inferred from homology"/>
<feature type="transmembrane region" description="Helical" evidence="5">
    <location>
        <begin position="6"/>
        <end position="24"/>
    </location>
</feature>
<dbReference type="PANTHER" id="PTHR43630:SF1">
    <property type="entry name" value="POLY-BETA-1,6-N-ACETYL-D-GLUCOSAMINE SYNTHASE"/>
    <property type="match status" value="1"/>
</dbReference>
<dbReference type="EMBL" id="CP029159">
    <property type="protein sequence ID" value="QKM67827.1"/>
    <property type="molecule type" value="Genomic_DNA"/>
</dbReference>
<dbReference type="Proteomes" id="UP000005940">
    <property type="component" value="Chromosome"/>
</dbReference>
<feature type="compositionally biased region" description="Basic and acidic residues" evidence="4">
    <location>
        <begin position="444"/>
        <end position="454"/>
    </location>
</feature>
<protein>
    <submittedName>
        <fullName evidence="6">Glycosyl transferase</fullName>
    </submittedName>
</protein>
<evidence type="ECO:0000256" key="2">
    <source>
        <dbReference type="ARBA" id="ARBA00022676"/>
    </source>
</evidence>
<feature type="transmembrane region" description="Helical" evidence="5">
    <location>
        <begin position="331"/>
        <end position="351"/>
    </location>
</feature>
<name>A0A7G3UBQ5_STRT9</name>
<feature type="transmembrane region" description="Helical" evidence="5">
    <location>
        <begin position="302"/>
        <end position="325"/>
    </location>
</feature>
<feature type="compositionally biased region" description="Basic and acidic residues" evidence="4">
    <location>
        <begin position="412"/>
        <end position="433"/>
    </location>
</feature>
<gene>
    <name evidence="6" type="ORF">STSU_012255</name>
</gene>
<reference evidence="6 7" key="1">
    <citation type="journal article" date="2012" name="J. Bacteriol.">
        <title>Draft genome of Streptomyces tsukubaensis NRRL 18488, the producer of the clinically important immunosuppressant tacrolimus (FK506).</title>
        <authorList>
            <person name="Barreiro C."/>
            <person name="Prieto C."/>
            <person name="Sola-Landa A."/>
            <person name="Solera E."/>
            <person name="Martinez-Castro M."/>
            <person name="Perez-Redondo R."/>
            <person name="Garcia-Estrada C."/>
            <person name="Aparicio J.F."/>
            <person name="Fernandez-Martinez L.T."/>
            <person name="Santos-Aberturas J."/>
            <person name="Salehi-Najafabadi Z."/>
            <person name="Rodriguez-Garcia A."/>
            <person name="Tauch A."/>
            <person name="Martin J.F."/>
        </authorList>
    </citation>
    <scope>NUCLEOTIDE SEQUENCE [LARGE SCALE GENOMIC DNA]</scope>
    <source>
        <strain evidence="7">DSM 42081 / NBRC 108919 / NRRL 18488 / 9993</strain>
    </source>
</reference>